<feature type="transmembrane region" description="Helical" evidence="1">
    <location>
        <begin position="164"/>
        <end position="184"/>
    </location>
</feature>
<dbReference type="AlphaFoldDB" id="M2MW90"/>
<protein>
    <submittedName>
        <fullName evidence="2">Uncharacterized protein</fullName>
    </submittedName>
</protein>
<dbReference type="KEGG" id="bcom:BAUCODRAFT_58430"/>
<feature type="transmembrane region" description="Helical" evidence="1">
    <location>
        <begin position="129"/>
        <end position="152"/>
    </location>
</feature>
<dbReference type="Proteomes" id="UP000011761">
    <property type="component" value="Unassembled WGS sequence"/>
</dbReference>
<sequence>ISKASILHLLSEKAEELLRHPHIFITQAILKAYVDLQSLLHQPGSFPAIFDLYARKPLPRQASGSGNAAEVTYVAPNPHKISAAIDSATASKALDTAIQAHNLSLALDIIETTFSTKAFQRNKTLRHTLVPGLAALALPAAAYTLSTQYASWQTALDPSQATTIAFAGILTYVASVSSIGYVALTTANDQMDRMTWAQGVPLWERWVREEERAAVDRVAGEWGFEDRERRGEEEGSEWEGLRGWVGVRGMVLDRVELMEGME</sequence>
<keyword evidence="3" id="KW-1185">Reference proteome</keyword>
<dbReference type="HOGENOM" id="CLU_035633_0_0_1"/>
<keyword evidence="1" id="KW-1133">Transmembrane helix</keyword>
<feature type="non-terminal residue" evidence="2">
    <location>
        <position position="262"/>
    </location>
</feature>
<dbReference type="GeneID" id="19115780"/>
<accession>M2MW90</accession>
<dbReference type="eggNOG" id="ENOG502RZ72">
    <property type="taxonomic scope" value="Eukaryota"/>
</dbReference>
<dbReference type="OMA" id="AWGFEDP"/>
<dbReference type="EMBL" id="KB445550">
    <property type="protein sequence ID" value="EMD01262.1"/>
    <property type="molecule type" value="Genomic_DNA"/>
</dbReference>
<evidence type="ECO:0000256" key="1">
    <source>
        <dbReference type="SAM" id="Phobius"/>
    </source>
</evidence>
<organism evidence="2 3">
    <name type="scientific">Baudoinia panamericana (strain UAMH 10762)</name>
    <name type="common">Angels' share fungus</name>
    <name type="synonym">Baudoinia compniacensis (strain UAMH 10762)</name>
    <dbReference type="NCBI Taxonomy" id="717646"/>
    <lineage>
        <taxon>Eukaryota</taxon>
        <taxon>Fungi</taxon>
        <taxon>Dikarya</taxon>
        <taxon>Ascomycota</taxon>
        <taxon>Pezizomycotina</taxon>
        <taxon>Dothideomycetes</taxon>
        <taxon>Dothideomycetidae</taxon>
        <taxon>Mycosphaerellales</taxon>
        <taxon>Teratosphaeriaceae</taxon>
        <taxon>Baudoinia</taxon>
    </lineage>
</organism>
<dbReference type="OrthoDB" id="5360701at2759"/>
<dbReference type="RefSeq" id="XP_007672446.1">
    <property type="nucleotide sequence ID" value="XM_007674256.2"/>
</dbReference>
<gene>
    <name evidence="2" type="ORF">BAUCODRAFT_58430</name>
</gene>
<proteinExistence type="predicted"/>
<evidence type="ECO:0000313" key="3">
    <source>
        <dbReference type="Proteomes" id="UP000011761"/>
    </source>
</evidence>
<keyword evidence="1" id="KW-0812">Transmembrane</keyword>
<reference evidence="2 3" key="1">
    <citation type="journal article" date="2012" name="PLoS Pathog.">
        <title>Diverse lifestyles and strategies of plant pathogenesis encoded in the genomes of eighteen Dothideomycetes fungi.</title>
        <authorList>
            <person name="Ohm R.A."/>
            <person name="Feau N."/>
            <person name="Henrissat B."/>
            <person name="Schoch C.L."/>
            <person name="Horwitz B.A."/>
            <person name="Barry K.W."/>
            <person name="Condon B.J."/>
            <person name="Copeland A.C."/>
            <person name="Dhillon B."/>
            <person name="Glaser F."/>
            <person name="Hesse C.N."/>
            <person name="Kosti I."/>
            <person name="LaButti K."/>
            <person name="Lindquist E.A."/>
            <person name="Lucas S."/>
            <person name="Salamov A.A."/>
            <person name="Bradshaw R.E."/>
            <person name="Ciuffetti L."/>
            <person name="Hamelin R.C."/>
            <person name="Kema G.H.J."/>
            <person name="Lawrence C."/>
            <person name="Scott J.A."/>
            <person name="Spatafora J.W."/>
            <person name="Turgeon B.G."/>
            <person name="de Wit P.J.G.M."/>
            <person name="Zhong S."/>
            <person name="Goodwin S.B."/>
            <person name="Grigoriev I.V."/>
        </authorList>
    </citation>
    <scope>NUCLEOTIDE SEQUENCE [LARGE SCALE GENOMIC DNA]</scope>
    <source>
        <strain evidence="2 3">UAMH 10762</strain>
    </source>
</reference>
<name>M2MW90_BAUPA</name>
<evidence type="ECO:0000313" key="2">
    <source>
        <dbReference type="EMBL" id="EMD01262.1"/>
    </source>
</evidence>
<feature type="non-terminal residue" evidence="2">
    <location>
        <position position="1"/>
    </location>
</feature>
<keyword evidence="1" id="KW-0472">Membrane</keyword>